<dbReference type="OrthoDB" id="2015333at2759"/>
<dbReference type="RefSeq" id="XP_018119543.1">
    <property type="nucleotide sequence ID" value="XM_018264054.2"/>
</dbReference>
<dbReference type="KEGG" id="xla:443694"/>
<keyword evidence="12" id="KW-1185">Reference proteome</keyword>
<dbReference type="SUPFAM" id="SSF50044">
    <property type="entry name" value="SH3-domain"/>
    <property type="match status" value="5"/>
</dbReference>
<dbReference type="Pfam" id="PF00168">
    <property type="entry name" value="C2"/>
    <property type="match status" value="1"/>
</dbReference>
<gene>
    <name evidence="13 14" type="primary">itsn2.L</name>
</gene>
<evidence type="ECO:0000256" key="5">
    <source>
        <dbReference type="ARBA" id="ARBA00022583"/>
    </source>
</evidence>
<dbReference type="CDD" id="cd13264">
    <property type="entry name" value="PH_ITSN"/>
    <property type="match status" value="1"/>
</dbReference>
<dbReference type="GO" id="GO:0035025">
    <property type="term" value="P:positive regulation of Rho protein signal transduction"/>
    <property type="evidence" value="ECO:0000318"/>
    <property type="project" value="GO_Central"/>
</dbReference>
<dbReference type="SUPFAM" id="SSF48065">
    <property type="entry name" value="DBL homology domain (DH-domain)"/>
    <property type="match status" value="1"/>
</dbReference>
<dbReference type="FunFam" id="2.60.40.150:FF:000029">
    <property type="entry name" value="Intersectin 1"/>
    <property type="match status" value="1"/>
</dbReference>
<dbReference type="FunFam" id="1.10.238.10:FF:000055">
    <property type="entry name" value="Intersectin-1 isoform 1"/>
    <property type="match status" value="1"/>
</dbReference>
<dbReference type="InterPro" id="IPR001452">
    <property type="entry name" value="SH3_domain"/>
</dbReference>
<dbReference type="InterPro" id="IPR035740">
    <property type="entry name" value="Intersectin-2_SH3_4"/>
</dbReference>
<evidence type="ECO:0000313" key="12">
    <source>
        <dbReference type="Proteomes" id="UP000186698"/>
    </source>
</evidence>
<dbReference type="InterPro" id="IPR035899">
    <property type="entry name" value="DBL_dom_sf"/>
</dbReference>
<protein>
    <submittedName>
        <fullName evidence="13">Intersectin-2 isoform X1</fullName>
    </submittedName>
</protein>
<dbReference type="CDD" id="cd11994">
    <property type="entry name" value="SH3_Intersectin2_4"/>
    <property type="match status" value="1"/>
</dbReference>
<dbReference type="PANTHER" id="PTHR46006:SF10">
    <property type="entry name" value="INTERSECTIN 2"/>
    <property type="match status" value="1"/>
</dbReference>
<evidence type="ECO:0000256" key="8">
    <source>
        <dbReference type="ARBA" id="ARBA00023018"/>
    </source>
</evidence>
<dbReference type="CDD" id="cd11992">
    <property type="entry name" value="SH3_Intersectin2_3"/>
    <property type="match status" value="1"/>
</dbReference>
<evidence type="ECO:0000256" key="7">
    <source>
        <dbReference type="ARBA" id="ARBA00022837"/>
    </source>
</evidence>
<dbReference type="InterPro" id="IPR011992">
    <property type="entry name" value="EF-hand-dom_pair"/>
</dbReference>
<dbReference type="GO" id="GO:0035556">
    <property type="term" value="P:intracellular signal transduction"/>
    <property type="evidence" value="ECO:0007669"/>
    <property type="project" value="InterPro"/>
</dbReference>
<dbReference type="PaxDb" id="8355-A0A1L8GBK5"/>
<feature type="region of interest" description="Disordered" evidence="11">
    <location>
        <begin position="659"/>
        <end position="836"/>
    </location>
</feature>
<dbReference type="InterPro" id="IPR035738">
    <property type="entry name" value="Intersectin-2_SH3_2"/>
</dbReference>
<dbReference type="Pfam" id="PF12763">
    <property type="entry name" value="EH"/>
    <property type="match status" value="2"/>
</dbReference>
<dbReference type="InterPro" id="IPR018247">
    <property type="entry name" value="EF_Hand_1_Ca_BS"/>
</dbReference>
<comment type="subcellular location">
    <subcellularLocation>
        <location evidence="1">Cell projection</location>
    </subcellularLocation>
    <subcellularLocation>
        <location evidence="2">Cytoplasm</location>
    </subcellularLocation>
    <subcellularLocation>
        <location evidence="10">Synapse</location>
    </subcellularLocation>
</comment>
<dbReference type="CDD" id="cd08375">
    <property type="entry name" value="C2_Intersectin"/>
    <property type="match status" value="1"/>
</dbReference>
<dbReference type="FunFam" id="1.20.900.10:FF:000011">
    <property type="entry name" value="Intersectin 1"/>
    <property type="match status" value="1"/>
</dbReference>
<dbReference type="AGR" id="Xenbase:XB-GENE-1012242"/>
<dbReference type="PROSITE" id="PS50010">
    <property type="entry name" value="DH_2"/>
    <property type="match status" value="1"/>
</dbReference>
<feature type="compositionally biased region" description="Polar residues" evidence="11">
    <location>
        <begin position="825"/>
        <end position="836"/>
    </location>
</feature>
<dbReference type="CDD" id="cd11996">
    <property type="entry name" value="SH3_Intersectin2_5"/>
    <property type="match status" value="1"/>
</dbReference>
<evidence type="ECO:0000313" key="14">
    <source>
        <dbReference type="Xenbase" id="XB-GENE-1012242"/>
    </source>
</evidence>
<dbReference type="CDD" id="cd11990">
    <property type="entry name" value="SH3_Intersectin2_2"/>
    <property type="match status" value="1"/>
</dbReference>
<keyword evidence="9" id="KW-0966">Cell projection</keyword>
<dbReference type="GO" id="GO:0005509">
    <property type="term" value="F:calcium ion binding"/>
    <property type="evidence" value="ECO:0007669"/>
    <property type="project" value="InterPro"/>
</dbReference>
<feature type="region of interest" description="Disordered" evidence="11">
    <location>
        <begin position="219"/>
        <end position="246"/>
    </location>
</feature>
<dbReference type="CDD" id="cd00052">
    <property type="entry name" value="EH"/>
    <property type="match status" value="2"/>
</dbReference>
<dbReference type="PROSITE" id="PS50004">
    <property type="entry name" value="C2"/>
    <property type="match status" value="1"/>
</dbReference>
<evidence type="ECO:0000313" key="13">
    <source>
        <dbReference type="RefSeq" id="XP_018119543.1"/>
    </source>
</evidence>
<dbReference type="PROSITE" id="PS00018">
    <property type="entry name" value="EF_HAND_1"/>
    <property type="match status" value="1"/>
</dbReference>
<evidence type="ECO:0000256" key="4">
    <source>
        <dbReference type="ARBA" id="ARBA00022490"/>
    </source>
</evidence>
<organism evidence="12 13">
    <name type="scientific">Xenopus laevis</name>
    <name type="common">African clawed frog</name>
    <dbReference type="NCBI Taxonomy" id="8355"/>
    <lineage>
        <taxon>Eukaryota</taxon>
        <taxon>Metazoa</taxon>
        <taxon>Chordata</taxon>
        <taxon>Craniata</taxon>
        <taxon>Vertebrata</taxon>
        <taxon>Euteleostomi</taxon>
        <taxon>Amphibia</taxon>
        <taxon>Batrachia</taxon>
        <taxon>Anura</taxon>
        <taxon>Pipoidea</taxon>
        <taxon>Pipidae</taxon>
        <taxon>Xenopodinae</taxon>
        <taxon>Xenopus</taxon>
        <taxon>Xenopus</taxon>
    </lineage>
</organism>
<dbReference type="InterPro" id="IPR035892">
    <property type="entry name" value="C2_domain_sf"/>
</dbReference>
<dbReference type="SUPFAM" id="SSF47473">
    <property type="entry name" value="EF-hand"/>
    <property type="match status" value="2"/>
</dbReference>
<dbReference type="SMART" id="SM00233">
    <property type="entry name" value="PH"/>
    <property type="match status" value="1"/>
</dbReference>
<dbReference type="Pfam" id="PF00018">
    <property type="entry name" value="SH3_1"/>
    <property type="match status" value="1"/>
</dbReference>
<dbReference type="InterPro" id="IPR001849">
    <property type="entry name" value="PH_domain"/>
</dbReference>
<dbReference type="InterPro" id="IPR000008">
    <property type="entry name" value="C2_dom"/>
</dbReference>
<dbReference type="SMART" id="SM00326">
    <property type="entry name" value="SH3"/>
    <property type="match status" value="5"/>
</dbReference>
<dbReference type="InterPro" id="IPR035737">
    <property type="entry name" value="Intersectin-2_SH3_1"/>
</dbReference>
<dbReference type="GO" id="GO:0045202">
    <property type="term" value="C:synapse"/>
    <property type="evidence" value="ECO:0007669"/>
    <property type="project" value="UniProtKB-SubCell"/>
</dbReference>
<dbReference type="PROSITE" id="PS50222">
    <property type="entry name" value="EF_HAND_2"/>
    <property type="match status" value="2"/>
</dbReference>
<dbReference type="InterPro" id="IPR035739">
    <property type="entry name" value="Intersectin-2_SH3_3"/>
</dbReference>
<feature type="compositionally biased region" description="Basic and acidic residues" evidence="11">
    <location>
        <begin position="659"/>
        <end position="810"/>
    </location>
</feature>
<feature type="compositionally biased region" description="Low complexity" evidence="11">
    <location>
        <begin position="222"/>
        <end position="237"/>
    </location>
</feature>
<dbReference type="FunFam" id="2.30.29.30:FF:000069">
    <property type="entry name" value="Intersectin 1"/>
    <property type="match status" value="1"/>
</dbReference>
<dbReference type="PANTHER" id="PTHR46006">
    <property type="entry name" value="RHO GUANINE NUCLEOTIDE EXCHANGE FACTOR AT 64C, ISOFORM A"/>
    <property type="match status" value="1"/>
</dbReference>
<dbReference type="Pfam" id="PF00621">
    <property type="entry name" value="RhoGEF"/>
    <property type="match status" value="1"/>
</dbReference>
<dbReference type="PRINTS" id="PR00452">
    <property type="entry name" value="SH3DOMAIN"/>
</dbReference>
<dbReference type="Pfam" id="PF16652">
    <property type="entry name" value="PH_13"/>
    <property type="match status" value="1"/>
</dbReference>
<sequence length="1771" mass="201974">MLRNTIFHFPTAMNGGPGMWAITTEERTKHDKQFAGLKPINGLISGDQARSFFLQSGLPSSILAEIWALSDLNKDGKMDQLEFSIAMKLIKLKLQGQSLPLVLPPVMKQPPVFSPLSASRYGMGSMPNLSMPPPMPSLIPIAPTTSLTSMSSLPPLHMSTPLVPSLGSSSTLPNGTSTAMLSSFCVPLSSSTLPPNSSINLMGGGFSGTTMQKTQSLIDLASSSSNSSSTTSLTGNSPKASNQDWAVPQTSRLKYRQKFNNLDKAMSGYLTGSQVKNALVQSSLSHTQLATIWNLADIDKDGKLKPDEFVLAMYLTDMAKSGQPLPLTLPPELVPPSFRGSVNITASDPINGTLPLYNRMHEEEPPQKKTAATFEERRKENMEKGNMELEKRRQVLVEQQQREAERKAQKEREELERRERERQEQERKKQMEQERRMERQRELERQREEEKRKEIERREAAKQELERQRQQELDRIRRQELFNQRNREQEEIVKLKSKKKSLQLELEALEDKHQQITSRVQDIRGKKQLKRTELETIDRKCDAGIIEIKQLQQELQEYQSKLSILLPEKQFLNEKINEIQAVNSNDKPSTGFHGFHKKVSEKDDLCQRLREQLEALEKETSSKLQEMDLFNNQLKDLRESYSKQQAALHQLQKIKQEKLREAEQKRAEQEQKKHEEEEAARRAKQEKENLWLENLKKEEEEKQKRLEDERRKEQKLLEKQRAEEEVNARQREAQQRLAEEKRKQVESEEEQRKKQQEVEKHRQAQLKKDLEEKSKVEEEEKRRKESAGRKDSEKRFSKLSLDEKFTDKLKNIGGRNGSSERGKEASTSSVSDNRKSSTSAFVNYTALYPFEARNGDELSFNAGDTLQVDENNAGEPGWLYGCLRGNVGWFPSNYAEKSAETEAPLSPKKALLPPAISLSTSSPAKPLLTSKSSSELDTEYQNLPFSSLNVNNTTWQKTSAFTRTVSPGTISPMHGQGQPGESVKAEALCSWTAKKDNHLNFSKNDIIVVLEQQENWWFGEVRGQKGWFPKSYVKILPGADTKAAEPEPIYAAVKKKPASSPVTGEEYVALYTYSSAEPGDLYFNEGDFILVTQKDGEWWTGRIEDRTGIFPSNYVRVRDQEVSSGAGKSGTLTKKPEIAQVTTTYTATGTEQLSLAPGQLILIQKKNPSGWWQGELQARGKKRQKGWFPASHVKLLGPNNEKAAPAFNPVCQVIAMYDYIGKNEDELHFNKGQLINVLNKDDVDWWQGEINGVTGLFPCNYVKMTTESDPSQQWCADLHTLDTMLPMERKRQGYIHELIQTEERYMDDLQLVVEVFQKPMSESGSLTEGEMGMIFVNWKELIMSNTKLLKALRVRKKTGGEKMPVQMIGDILATELSHMPAYIRFCSCQLNGAALLQHKTDEDADFKDYLKRLAMDSRCKGMPLSSFLLKPMQRITRYPLIIKNILENTPESHPDHSNLKFALDRAEELCSQVNEGVREKENSDKLEWIQSHVQCEGLIEQIIFNSLTNCLGPRKLLHSGKVYKTKSNKELFGFLFNDFLLLTYMVKQFVSSGSDRLFSPKTTAQYKMYKTPIFLNEVLVKLPSDPSSDEPVFHISHIDRVYTLRTDNINERTAWVQKIKAASENFIDTEKKKREKAYQARSQKSSGIGRLLVHVIEATELKASKPNGKSNPYCEVSMGSQSYTTRTLTDTLSPKWNFNCQFFLKDLYQDVLCITVFDRDQFSPDDFLGRTEVPVAKIRTEQEGKVPATKRLLLHEVSTGEVWVRFDLQLF</sequence>
<reference evidence="13" key="1">
    <citation type="submission" date="2025-08" db="UniProtKB">
        <authorList>
            <consortium name="RefSeq"/>
        </authorList>
    </citation>
    <scope>IDENTIFICATION</scope>
    <source>
        <strain evidence="13">J_2021</strain>
        <tissue evidence="13">Erythrocytes</tissue>
    </source>
</reference>
<evidence type="ECO:0000256" key="9">
    <source>
        <dbReference type="ARBA" id="ARBA00023273"/>
    </source>
</evidence>
<dbReference type="CTD" id="443694"/>
<dbReference type="FunFam" id="2.30.30.40:FF:000041">
    <property type="entry name" value="Intersectin 1"/>
    <property type="match status" value="1"/>
</dbReference>
<evidence type="ECO:0000256" key="6">
    <source>
        <dbReference type="ARBA" id="ARBA00022723"/>
    </source>
</evidence>
<dbReference type="Pfam" id="PF07653">
    <property type="entry name" value="SH3_2"/>
    <property type="match status" value="2"/>
</dbReference>
<dbReference type="STRING" id="8355.A0A1L8GBK5"/>
<dbReference type="CDD" id="cd00160">
    <property type="entry name" value="RhoGEF"/>
    <property type="match status" value="1"/>
</dbReference>
<dbReference type="InterPro" id="IPR001331">
    <property type="entry name" value="GDS_CDC24_CS"/>
</dbReference>
<dbReference type="Proteomes" id="UP000186698">
    <property type="component" value="Chromosome 5L"/>
</dbReference>
<dbReference type="GO" id="GO:0005085">
    <property type="term" value="F:guanyl-nucleotide exchange factor activity"/>
    <property type="evidence" value="ECO:0007669"/>
    <property type="project" value="InterPro"/>
</dbReference>
<dbReference type="FunFam" id="2.30.30.40:FF:000024">
    <property type="entry name" value="Intersectin 1"/>
    <property type="match status" value="1"/>
</dbReference>
<evidence type="ECO:0000256" key="1">
    <source>
        <dbReference type="ARBA" id="ARBA00004316"/>
    </source>
</evidence>
<dbReference type="InterPro" id="IPR002048">
    <property type="entry name" value="EF_hand_dom"/>
</dbReference>
<dbReference type="Pfam" id="PF14604">
    <property type="entry name" value="SH3_9"/>
    <property type="match status" value="2"/>
</dbReference>
<dbReference type="Gene3D" id="1.10.238.10">
    <property type="entry name" value="EF-hand"/>
    <property type="match status" value="2"/>
</dbReference>
<dbReference type="InterPro" id="IPR036028">
    <property type="entry name" value="SH3-like_dom_sf"/>
</dbReference>
<dbReference type="PRINTS" id="PR00499">
    <property type="entry name" value="P67PHOX"/>
</dbReference>
<keyword evidence="8" id="KW-0770">Synapse</keyword>
<dbReference type="Bgee" id="443694">
    <property type="expression patterns" value="Expressed in testis and 19 other cell types or tissues"/>
</dbReference>
<dbReference type="InterPro" id="IPR000261">
    <property type="entry name" value="EH_dom"/>
</dbReference>
<dbReference type="InterPro" id="IPR051480">
    <property type="entry name" value="Endocytic_GEF_Adapter"/>
</dbReference>
<keyword evidence="3" id="KW-0728">SH3 domain</keyword>
<dbReference type="CDD" id="cd11988">
    <property type="entry name" value="SH3_Intersectin2_1"/>
    <property type="match status" value="1"/>
</dbReference>
<evidence type="ECO:0000256" key="10">
    <source>
        <dbReference type="ARBA" id="ARBA00034103"/>
    </source>
</evidence>
<name>A0A1L8GBK5_XENLA</name>
<dbReference type="SUPFAM" id="SSF49562">
    <property type="entry name" value="C2 domain (Calcium/lipid-binding domain, CaLB)"/>
    <property type="match status" value="1"/>
</dbReference>
<keyword evidence="4" id="KW-0963">Cytoplasm</keyword>
<keyword evidence="5" id="KW-0254">Endocytosis</keyword>
<dbReference type="Gene3D" id="2.30.29.30">
    <property type="entry name" value="Pleckstrin-homology domain (PH domain)/Phosphotyrosine-binding domain (PTB)"/>
    <property type="match status" value="1"/>
</dbReference>
<dbReference type="Gene3D" id="1.20.900.10">
    <property type="entry name" value="Dbl homology (DH) domain"/>
    <property type="match status" value="1"/>
</dbReference>
<dbReference type="PROSITE" id="PS50031">
    <property type="entry name" value="EH"/>
    <property type="match status" value="2"/>
</dbReference>
<dbReference type="InterPro" id="IPR000219">
    <property type="entry name" value="DH_dom"/>
</dbReference>
<dbReference type="GO" id="GO:0005737">
    <property type="term" value="C:cytoplasm"/>
    <property type="evidence" value="ECO:0007669"/>
    <property type="project" value="UniProtKB-SubCell"/>
</dbReference>
<dbReference type="Gene3D" id="2.60.40.150">
    <property type="entry name" value="C2 domain"/>
    <property type="match status" value="1"/>
</dbReference>
<evidence type="ECO:0000256" key="2">
    <source>
        <dbReference type="ARBA" id="ARBA00004496"/>
    </source>
</evidence>
<dbReference type="OMA" id="IQPRERM"/>
<dbReference type="PROSITE" id="PS00741">
    <property type="entry name" value="DH_1"/>
    <property type="match status" value="1"/>
</dbReference>
<dbReference type="PROSITE" id="PS50003">
    <property type="entry name" value="PH_DOMAIN"/>
    <property type="match status" value="1"/>
</dbReference>
<dbReference type="SMART" id="SM00325">
    <property type="entry name" value="RhoGEF"/>
    <property type="match status" value="1"/>
</dbReference>
<evidence type="ECO:0000256" key="3">
    <source>
        <dbReference type="ARBA" id="ARBA00022443"/>
    </source>
</evidence>
<dbReference type="GO" id="GO:0042995">
    <property type="term" value="C:cell projection"/>
    <property type="evidence" value="ECO:0007669"/>
    <property type="project" value="UniProtKB-SubCell"/>
</dbReference>
<proteinExistence type="predicted"/>
<feature type="region of interest" description="Disordered" evidence="11">
    <location>
        <begin position="344"/>
        <end position="469"/>
    </location>
</feature>
<dbReference type="SUPFAM" id="SSF50729">
    <property type="entry name" value="PH domain-like"/>
    <property type="match status" value="1"/>
</dbReference>
<keyword evidence="7" id="KW-0106">Calcium</keyword>
<keyword evidence="6" id="KW-0479">Metal-binding</keyword>
<feature type="compositionally biased region" description="Basic and acidic residues" evidence="11">
    <location>
        <begin position="374"/>
        <end position="469"/>
    </location>
</feature>
<dbReference type="GO" id="GO:0006897">
    <property type="term" value="P:endocytosis"/>
    <property type="evidence" value="ECO:0007669"/>
    <property type="project" value="UniProtKB-KW"/>
</dbReference>
<dbReference type="SMART" id="SM00239">
    <property type="entry name" value="C2"/>
    <property type="match status" value="1"/>
</dbReference>
<dbReference type="InterPro" id="IPR011993">
    <property type="entry name" value="PH-like_dom_sf"/>
</dbReference>
<dbReference type="Gene3D" id="2.30.30.40">
    <property type="entry name" value="SH3 Domains"/>
    <property type="match status" value="5"/>
</dbReference>
<dbReference type="GeneID" id="443694"/>
<dbReference type="PROSITE" id="PS50002">
    <property type="entry name" value="SH3"/>
    <property type="match status" value="5"/>
</dbReference>
<dbReference type="SMART" id="SM00027">
    <property type="entry name" value="EH"/>
    <property type="match status" value="2"/>
</dbReference>
<evidence type="ECO:0000256" key="11">
    <source>
        <dbReference type="SAM" id="MobiDB-lite"/>
    </source>
</evidence>
<dbReference type="SMART" id="SM00054">
    <property type="entry name" value="EFh"/>
    <property type="match status" value="2"/>
</dbReference>
<dbReference type="InterPro" id="IPR035741">
    <property type="entry name" value="Intersectin-2_SH3_5"/>
</dbReference>
<dbReference type="Xenbase" id="XB-GENE-1012242">
    <property type="gene designation" value="itsn2.L"/>
</dbReference>
<accession>A0A1L8GBK5</accession>